<accession>A0AAD6RYK4</accession>
<protein>
    <recommendedName>
        <fullName evidence="10">C2H2-type domain-containing protein</fullName>
    </recommendedName>
</protein>
<evidence type="ECO:0000313" key="13">
    <source>
        <dbReference type="Proteomes" id="UP001218188"/>
    </source>
</evidence>
<feature type="compositionally biased region" description="Polar residues" evidence="9">
    <location>
        <begin position="63"/>
        <end position="73"/>
    </location>
</feature>
<name>A0AAD6RYK4_9AGAR</name>
<keyword evidence="6" id="KW-0804">Transcription</keyword>
<evidence type="ECO:0000313" key="12">
    <source>
        <dbReference type="EMBL" id="KAJ7026825.1"/>
    </source>
</evidence>
<dbReference type="PANTHER" id="PTHR46179:SF13">
    <property type="entry name" value="C2H2-TYPE DOMAIN-CONTAINING PROTEIN"/>
    <property type="match status" value="1"/>
</dbReference>
<dbReference type="InterPro" id="IPR051061">
    <property type="entry name" value="Zinc_finger_trans_reg"/>
</dbReference>
<dbReference type="PROSITE" id="PS50157">
    <property type="entry name" value="ZINC_FINGER_C2H2_2"/>
    <property type="match status" value="1"/>
</dbReference>
<evidence type="ECO:0000256" key="1">
    <source>
        <dbReference type="ARBA" id="ARBA00004123"/>
    </source>
</evidence>
<feature type="compositionally biased region" description="Low complexity" evidence="9">
    <location>
        <begin position="215"/>
        <end position="234"/>
    </location>
</feature>
<evidence type="ECO:0000256" key="5">
    <source>
        <dbReference type="ARBA" id="ARBA00023015"/>
    </source>
</evidence>
<dbReference type="Gene3D" id="3.30.160.60">
    <property type="entry name" value="Classic Zinc Finger"/>
    <property type="match status" value="1"/>
</dbReference>
<reference evidence="11" key="1">
    <citation type="submission" date="2023-03" db="EMBL/GenBank/DDBJ databases">
        <title>Massive genome expansion in bonnet fungi (Mycena s.s.) driven by repeated elements and novel gene families across ecological guilds.</title>
        <authorList>
            <consortium name="Lawrence Berkeley National Laboratory"/>
            <person name="Harder C.B."/>
            <person name="Miyauchi S."/>
            <person name="Viragh M."/>
            <person name="Kuo A."/>
            <person name="Thoen E."/>
            <person name="Andreopoulos B."/>
            <person name="Lu D."/>
            <person name="Skrede I."/>
            <person name="Drula E."/>
            <person name="Henrissat B."/>
            <person name="Morin E."/>
            <person name="Kohler A."/>
            <person name="Barry K."/>
            <person name="LaButti K."/>
            <person name="Morin E."/>
            <person name="Salamov A."/>
            <person name="Lipzen A."/>
            <person name="Mereny Z."/>
            <person name="Hegedus B."/>
            <person name="Baldrian P."/>
            <person name="Stursova M."/>
            <person name="Weitz H."/>
            <person name="Taylor A."/>
            <person name="Grigoriev I.V."/>
            <person name="Nagy L.G."/>
            <person name="Martin F."/>
            <person name="Kauserud H."/>
        </authorList>
    </citation>
    <scope>NUCLEOTIDE SEQUENCE</scope>
    <source>
        <strain evidence="11">CBHHK200</strain>
    </source>
</reference>
<gene>
    <name evidence="12" type="ORF">C8F04DRAFT_1124366</name>
    <name evidence="11" type="ORF">C8F04DRAFT_1153737</name>
</gene>
<keyword evidence="7" id="KW-0539">Nucleus</keyword>
<dbReference type="EMBL" id="JARJCM010000133">
    <property type="protein sequence ID" value="KAJ7026825.1"/>
    <property type="molecule type" value="Genomic_DNA"/>
</dbReference>
<keyword evidence="2" id="KW-0479">Metal-binding</keyword>
<dbReference type="AlphaFoldDB" id="A0AAD6RYK4"/>
<evidence type="ECO:0000256" key="8">
    <source>
        <dbReference type="PROSITE-ProRule" id="PRU00042"/>
    </source>
</evidence>
<evidence type="ECO:0000256" key="7">
    <source>
        <dbReference type="ARBA" id="ARBA00023242"/>
    </source>
</evidence>
<dbReference type="GO" id="GO:0005634">
    <property type="term" value="C:nucleus"/>
    <property type="evidence" value="ECO:0007669"/>
    <property type="project" value="UniProtKB-SubCell"/>
</dbReference>
<dbReference type="SMART" id="SM00355">
    <property type="entry name" value="ZnF_C2H2"/>
    <property type="match status" value="2"/>
</dbReference>
<feature type="region of interest" description="Disordered" evidence="9">
    <location>
        <begin position="165"/>
        <end position="192"/>
    </location>
</feature>
<keyword evidence="5" id="KW-0805">Transcription regulation</keyword>
<keyword evidence="13" id="KW-1185">Reference proteome</keyword>
<organism evidence="11 13">
    <name type="scientific">Mycena alexandri</name>
    <dbReference type="NCBI Taxonomy" id="1745969"/>
    <lineage>
        <taxon>Eukaryota</taxon>
        <taxon>Fungi</taxon>
        <taxon>Dikarya</taxon>
        <taxon>Basidiomycota</taxon>
        <taxon>Agaricomycotina</taxon>
        <taxon>Agaricomycetes</taxon>
        <taxon>Agaricomycetidae</taxon>
        <taxon>Agaricales</taxon>
        <taxon>Marasmiineae</taxon>
        <taxon>Mycenaceae</taxon>
        <taxon>Mycena</taxon>
    </lineage>
</organism>
<keyword evidence="3 8" id="KW-0863">Zinc-finger</keyword>
<dbReference type="EMBL" id="JARJCM010000370">
    <property type="protein sequence ID" value="KAJ7017926.1"/>
    <property type="molecule type" value="Genomic_DNA"/>
</dbReference>
<feature type="region of interest" description="Disordered" evidence="9">
    <location>
        <begin position="63"/>
        <end position="83"/>
    </location>
</feature>
<dbReference type="PROSITE" id="PS00028">
    <property type="entry name" value="ZINC_FINGER_C2H2_1"/>
    <property type="match status" value="2"/>
</dbReference>
<evidence type="ECO:0000256" key="6">
    <source>
        <dbReference type="ARBA" id="ARBA00023163"/>
    </source>
</evidence>
<sequence>MSLTLPMEALATMQISFRVCLPDGKFTFDMAAGSPSETTAQLESGMKLLLHAVRDATGVTLTLSTSGQPSPIATSRLEGGERPEDVLEFPPPGPLPSSKPHTIQDMESDQNSMDFLTYSQMDDGSKPLTLDYFPSDAFRTLNMSLDVPDDPTNFNDYFFDTLNAQNSESNSRPAFSYGNNPDLGEAKPLNTRPTEMDIVRAADKFSDSFTLASHSPPTDTDATTPSVSSESSPAYSPPPGPQGSRSKLRCPEPSCGRHFTSKYTLSKHVKAHEPKSQKSFPCTMGCAMRFSRKHDRLRHEVTQHGRVCDWGCRACLGFFSSEVTLKKHKCKNAGGARWVSDQG</sequence>
<evidence type="ECO:0000313" key="11">
    <source>
        <dbReference type="EMBL" id="KAJ7017926.1"/>
    </source>
</evidence>
<evidence type="ECO:0000256" key="3">
    <source>
        <dbReference type="ARBA" id="ARBA00022771"/>
    </source>
</evidence>
<feature type="domain" description="C2H2-type" evidence="10">
    <location>
        <begin position="248"/>
        <end position="277"/>
    </location>
</feature>
<dbReference type="InterPro" id="IPR013087">
    <property type="entry name" value="Znf_C2H2_type"/>
</dbReference>
<dbReference type="PANTHER" id="PTHR46179">
    <property type="entry name" value="ZINC FINGER PROTEIN"/>
    <property type="match status" value="1"/>
</dbReference>
<feature type="compositionally biased region" description="Polar residues" evidence="9">
    <location>
        <begin position="165"/>
        <end position="179"/>
    </location>
</feature>
<keyword evidence="4" id="KW-0862">Zinc</keyword>
<evidence type="ECO:0000256" key="9">
    <source>
        <dbReference type="SAM" id="MobiDB-lite"/>
    </source>
</evidence>
<evidence type="ECO:0000259" key="10">
    <source>
        <dbReference type="PROSITE" id="PS50157"/>
    </source>
</evidence>
<evidence type="ECO:0000256" key="4">
    <source>
        <dbReference type="ARBA" id="ARBA00022833"/>
    </source>
</evidence>
<feature type="region of interest" description="Disordered" evidence="9">
    <location>
        <begin position="209"/>
        <end position="251"/>
    </location>
</feature>
<proteinExistence type="predicted"/>
<comment type="caution">
    <text evidence="11">The sequence shown here is derived from an EMBL/GenBank/DDBJ whole genome shotgun (WGS) entry which is preliminary data.</text>
</comment>
<dbReference type="Proteomes" id="UP001218188">
    <property type="component" value="Unassembled WGS sequence"/>
</dbReference>
<dbReference type="GO" id="GO:0006357">
    <property type="term" value="P:regulation of transcription by RNA polymerase II"/>
    <property type="evidence" value="ECO:0007669"/>
    <property type="project" value="TreeGrafter"/>
</dbReference>
<evidence type="ECO:0000256" key="2">
    <source>
        <dbReference type="ARBA" id="ARBA00022723"/>
    </source>
</evidence>
<comment type="subcellular location">
    <subcellularLocation>
        <location evidence="1">Nucleus</location>
    </subcellularLocation>
</comment>
<dbReference type="GO" id="GO:0008270">
    <property type="term" value="F:zinc ion binding"/>
    <property type="evidence" value="ECO:0007669"/>
    <property type="project" value="UniProtKB-KW"/>
</dbReference>